<dbReference type="EMBL" id="QRHA01000005">
    <property type="protein sequence ID" value="RDV26144.1"/>
    <property type="molecule type" value="Genomic_DNA"/>
</dbReference>
<evidence type="ECO:0000259" key="1">
    <source>
        <dbReference type="PROSITE" id="PS51352"/>
    </source>
</evidence>
<dbReference type="PANTHER" id="PTHR42852">
    <property type="entry name" value="THIOL:DISULFIDE INTERCHANGE PROTEIN DSBE"/>
    <property type="match status" value="1"/>
</dbReference>
<dbReference type="AlphaFoldDB" id="A0A3D8M8J7"/>
<evidence type="ECO:0000313" key="2">
    <source>
        <dbReference type="EMBL" id="RDV26144.1"/>
    </source>
</evidence>
<accession>A0A3D8M8J7</accession>
<protein>
    <submittedName>
        <fullName evidence="2">TlpA family protein disulfide reductase</fullName>
    </submittedName>
</protein>
<reference evidence="3" key="1">
    <citation type="submission" date="2018-08" db="EMBL/GenBank/DDBJ databases">
        <authorList>
            <person name="Zhang J."/>
            <person name="Du Z.-J."/>
        </authorList>
    </citation>
    <scope>NUCLEOTIDE SEQUENCE [LARGE SCALE GENOMIC DNA]</scope>
    <source>
        <strain evidence="3">KCTC 52655</strain>
    </source>
</reference>
<dbReference type="InterPro" id="IPR036249">
    <property type="entry name" value="Thioredoxin-like_sf"/>
</dbReference>
<gene>
    <name evidence="2" type="ORF">DXV75_08700</name>
</gene>
<evidence type="ECO:0000313" key="3">
    <source>
        <dbReference type="Proteomes" id="UP000256561"/>
    </source>
</evidence>
<sequence length="167" mass="19128">MRWVRDGVFLCLVLYTVQWWQTKGMLPTNGETNIVPITLPTLSGNTHTIAPVASKRTLVYFFAPWCQICRVSIGNLDYVDRGEYRVVRIALDYNNPAEVEEFMERADVKGRVYLGTEQTREIFQVTGYPTYYLLDENFTVIDKSLGYSSAIGLKLRTWLATPPSDTE</sequence>
<comment type="caution">
    <text evidence="2">The sequence shown here is derived from an EMBL/GenBank/DDBJ whole genome shotgun (WGS) entry which is preliminary data.</text>
</comment>
<name>A0A3D8M8J7_9ALTE</name>
<proteinExistence type="predicted"/>
<dbReference type="InterPro" id="IPR013766">
    <property type="entry name" value="Thioredoxin_domain"/>
</dbReference>
<keyword evidence="3" id="KW-1185">Reference proteome</keyword>
<dbReference type="PROSITE" id="PS51352">
    <property type="entry name" value="THIOREDOXIN_2"/>
    <property type="match status" value="1"/>
</dbReference>
<dbReference type="InterPro" id="IPR050553">
    <property type="entry name" value="Thioredoxin_ResA/DsbE_sf"/>
</dbReference>
<dbReference type="CDD" id="cd02966">
    <property type="entry name" value="TlpA_like_family"/>
    <property type="match status" value="1"/>
</dbReference>
<feature type="domain" description="Thioredoxin" evidence="1">
    <location>
        <begin position="28"/>
        <end position="167"/>
    </location>
</feature>
<dbReference type="SUPFAM" id="SSF52833">
    <property type="entry name" value="Thioredoxin-like"/>
    <property type="match status" value="1"/>
</dbReference>
<dbReference type="PANTHER" id="PTHR42852:SF17">
    <property type="entry name" value="THIOREDOXIN-LIKE PROTEIN HI_1115"/>
    <property type="match status" value="1"/>
</dbReference>
<organism evidence="2 3">
    <name type="scientific">Alteromonas aestuariivivens</name>
    <dbReference type="NCBI Taxonomy" id="1938339"/>
    <lineage>
        <taxon>Bacteria</taxon>
        <taxon>Pseudomonadati</taxon>
        <taxon>Pseudomonadota</taxon>
        <taxon>Gammaproteobacteria</taxon>
        <taxon>Alteromonadales</taxon>
        <taxon>Alteromonadaceae</taxon>
        <taxon>Alteromonas/Salinimonas group</taxon>
        <taxon>Alteromonas</taxon>
    </lineage>
</organism>
<dbReference type="Proteomes" id="UP000256561">
    <property type="component" value="Unassembled WGS sequence"/>
</dbReference>
<dbReference type="Gene3D" id="3.40.30.10">
    <property type="entry name" value="Glutaredoxin"/>
    <property type="match status" value="1"/>
</dbReference>